<gene>
    <name evidence="1" type="ORF">IC006_1520</name>
    <name evidence="2" type="ORF">IC007_1497</name>
</gene>
<dbReference type="Proteomes" id="UP000325030">
    <property type="component" value="Chromosome"/>
</dbReference>
<dbReference type="Pfam" id="PF26552">
    <property type="entry name" value="DUF8181"/>
    <property type="match status" value="1"/>
</dbReference>
<dbReference type="InterPro" id="IPR058494">
    <property type="entry name" value="DUF8181"/>
</dbReference>
<reference evidence="4" key="1">
    <citation type="submission" date="2018-09" db="EMBL/GenBank/DDBJ databases">
        <title>Complete Genome Sequencing of Sulfolobus sp. JCM 16834.</title>
        <authorList>
            <person name="Kato S."/>
            <person name="Itoh T."/>
            <person name="Ohkuma M."/>
        </authorList>
    </citation>
    <scope>NUCLEOTIDE SEQUENCE [LARGE SCALE GENOMIC DNA]</scope>
    <source>
        <strain evidence="4">IC-007</strain>
    </source>
</reference>
<dbReference type="OrthoDB" id="378380at2157"/>
<keyword evidence="3" id="KW-1185">Reference proteome</keyword>
<dbReference type="KEGG" id="step:IC006_1520"/>
<evidence type="ECO:0000313" key="4">
    <source>
        <dbReference type="Proteomes" id="UP000325030"/>
    </source>
</evidence>
<dbReference type="EMBL" id="AP018929">
    <property type="protein sequence ID" value="BBG24213.1"/>
    <property type="molecule type" value="Genomic_DNA"/>
</dbReference>
<dbReference type="STRING" id="1294262.GCA_001316085_00525"/>
<accession>A0A510E4G4</accession>
<dbReference type="Proteomes" id="UP000322983">
    <property type="component" value="Chromosome"/>
</dbReference>
<organism evidence="2 4">
    <name type="scientific">Sulfuracidifex tepidarius</name>
    <dbReference type="NCBI Taxonomy" id="1294262"/>
    <lineage>
        <taxon>Archaea</taxon>
        <taxon>Thermoproteota</taxon>
        <taxon>Thermoprotei</taxon>
        <taxon>Sulfolobales</taxon>
        <taxon>Sulfolobaceae</taxon>
        <taxon>Sulfuracidifex</taxon>
    </lineage>
</organism>
<evidence type="ECO:0000313" key="1">
    <source>
        <dbReference type="EMBL" id="BBG24213.1"/>
    </source>
</evidence>
<dbReference type="AlphaFoldDB" id="A0A510E4G4"/>
<evidence type="ECO:0000313" key="3">
    <source>
        <dbReference type="Proteomes" id="UP000322983"/>
    </source>
</evidence>
<proteinExistence type="predicted"/>
<sequence length="110" mass="12513">MSENNPGINVKLVIKFEDETKSLKAEIAEDSKKILNMATTSYSELKEEAEKRLAEIYNTIDNDKRNTLDSMRKEYSLSREKKISEVKVAGEKNLDKAVEQLLDSLLGAFK</sequence>
<protein>
    <submittedName>
        <fullName evidence="2">Uncharacterized protein</fullName>
    </submittedName>
</protein>
<evidence type="ECO:0000313" key="2">
    <source>
        <dbReference type="EMBL" id="BBG26970.1"/>
    </source>
</evidence>
<dbReference type="Gene3D" id="1.20.5.2950">
    <property type="match status" value="1"/>
</dbReference>
<dbReference type="EMBL" id="AP018930">
    <property type="protein sequence ID" value="BBG26970.1"/>
    <property type="molecule type" value="Genomic_DNA"/>
</dbReference>
<dbReference type="RefSeq" id="WP_054845107.1">
    <property type="nucleotide sequence ID" value="NZ_AP018929.1"/>
</dbReference>
<dbReference type="GeneID" id="41717835"/>
<accession>A0A510DVF7</accession>
<reference evidence="2 3" key="2">
    <citation type="journal article" date="2020" name="Int. J. Syst. Evol. Microbiol.">
        <title>Sulfuracidifex tepidarius gen. nov., sp. nov. and transfer of Sulfolobus metallicus Huber and Stetter 1992 to the genus Sulfuracidifex as Sulfuracidifex metallicus comb. nov.</title>
        <authorList>
            <person name="Itoh T."/>
            <person name="Miura T."/>
            <person name="Sakai H.D."/>
            <person name="Kato S."/>
            <person name="Ohkuma M."/>
            <person name="Takashina T."/>
        </authorList>
    </citation>
    <scope>NUCLEOTIDE SEQUENCE</scope>
    <source>
        <strain evidence="1 3">IC-006</strain>
        <strain evidence="2">IC-007</strain>
    </source>
</reference>
<name>A0A510E4G4_9CREN</name>